<dbReference type="InterPro" id="IPR006301">
    <property type="entry name" value="FlhA"/>
</dbReference>
<dbReference type="PANTHER" id="PTHR30161:SF1">
    <property type="entry name" value="FLAGELLAR BIOSYNTHESIS PROTEIN FLHA-RELATED"/>
    <property type="match status" value="1"/>
</dbReference>
<keyword evidence="7" id="KW-0813">Transport</keyword>
<dbReference type="InterPro" id="IPR001712">
    <property type="entry name" value="T3SS_FHIPEP"/>
</dbReference>
<dbReference type="Gene3D" id="3.40.30.60">
    <property type="entry name" value="FHIPEP family, domain 1"/>
    <property type="match status" value="1"/>
</dbReference>
<dbReference type="InterPro" id="IPR042196">
    <property type="entry name" value="FHIPEP_4"/>
</dbReference>
<keyword evidence="7" id="KW-1006">Bacterial flagellum protein export</keyword>
<keyword evidence="5 7" id="KW-1133">Transmembrane helix</keyword>
<evidence type="ECO:0000256" key="1">
    <source>
        <dbReference type="ARBA" id="ARBA00004651"/>
    </source>
</evidence>
<feature type="transmembrane region" description="Helical" evidence="7">
    <location>
        <begin position="286"/>
        <end position="302"/>
    </location>
</feature>
<dbReference type="EMBL" id="CP021431">
    <property type="protein sequence ID" value="ARU02704.1"/>
    <property type="molecule type" value="Genomic_DNA"/>
</dbReference>
<feature type="transmembrane region" description="Helical" evidence="7">
    <location>
        <begin position="40"/>
        <end position="63"/>
    </location>
</feature>
<comment type="function">
    <text evidence="7">Required for formation of the rod structure of the flagellar apparatus. Together with FliI and FliH, may constitute the export apparatus of flagellin.</text>
</comment>
<feature type="transmembrane region" description="Helical" evidence="7">
    <location>
        <begin position="75"/>
        <end position="95"/>
    </location>
</feature>
<protein>
    <recommendedName>
        <fullName evidence="7">Flagellar biosynthesis protein FlhA</fullName>
    </recommendedName>
</protein>
<evidence type="ECO:0000313" key="9">
    <source>
        <dbReference type="Proteomes" id="UP000195273"/>
    </source>
</evidence>
<dbReference type="Proteomes" id="UP000195273">
    <property type="component" value="Chromosome"/>
</dbReference>
<dbReference type="InterPro" id="IPR042194">
    <property type="entry name" value="FHIPEP_1"/>
</dbReference>
<evidence type="ECO:0000256" key="7">
    <source>
        <dbReference type="RuleBase" id="RU364093"/>
    </source>
</evidence>
<dbReference type="Gene3D" id="1.10.8.540">
    <property type="entry name" value="FHIPEP family, domain 3"/>
    <property type="match status" value="1"/>
</dbReference>
<accession>A0A1Y0EGI3</accession>
<evidence type="ECO:0000256" key="5">
    <source>
        <dbReference type="ARBA" id="ARBA00022989"/>
    </source>
</evidence>
<keyword evidence="8" id="KW-0966">Cell projection</keyword>
<evidence type="ECO:0000256" key="6">
    <source>
        <dbReference type="ARBA" id="ARBA00023136"/>
    </source>
</evidence>
<evidence type="ECO:0000256" key="4">
    <source>
        <dbReference type="ARBA" id="ARBA00022692"/>
    </source>
</evidence>
<feature type="transmembrane region" description="Helical" evidence="7">
    <location>
        <begin position="115"/>
        <end position="138"/>
    </location>
</feature>
<dbReference type="InterPro" id="IPR025505">
    <property type="entry name" value="FHIPEP_CS"/>
</dbReference>
<dbReference type="GO" id="GO:0009306">
    <property type="term" value="P:protein secretion"/>
    <property type="evidence" value="ECO:0007669"/>
    <property type="project" value="InterPro"/>
</dbReference>
<keyword evidence="8" id="KW-0969">Cilium</keyword>
<feature type="transmembrane region" description="Helical" evidence="7">
    <location>
        <begin position="12"/>
        <end position="34"/>
    </location>
</feature>
<gene>
    <name evidence="7 8" type="primary">flhA</name>
    <name evidence="8" type="ORF">LOKVESSMR4R_03432</name>
</gene>
<dbReference type="GO" id="GO:0044780">
    <property type="term" value="P:bacterial-type flagellum assembly"/>
    <property type="evidence" value="ECO:0007669"/>
    <property type="project" value="InterPro"/>
</dbReference>
<dbReference type="PANTHER" id="PTHR30161">
    <property type="entry name" value="FLAGELLAR EXPORT PROTEIN, MEMBRANE FLHA SUBUNIT-RELATED"/>
    <property type="match status" value="1"/>
</dbReference>
<feature type="transmembrane region" description="Helical" evidence="7">
    <location>
        <begin position="207"/>
        <end position="227"/>
    </location>
</feature>
<keyword evidence="3 7" id="KW-1003">Cell membrane</keyword>
<dbReference type="RefSeq" id="WP_087211142.1">
    <property type="nucleotide sequence ID" value="NZ_CP021431.1"/>
</dbReference>
<comment type="similarity">
    <text evidence="2 7">Belongs to the FHIPEP (flagella/HR/invasion proteins export pore) family.</text>
</comment>
<dbReference type="KEGG" id="lvs:LOKVESSMR4R_03432"/>
<sequence length="701" mass="75795">MSLSDTTAPRHLLGRSLTSITLPLGILILVAMMVLPLPAFLLDIFFTLNIFMSLLILMVALHTYRPLDFSSFPSLILVATVLRLALNVASTRIILSEGHTGTSAAGAVIEAFGAFVIAGNYVVGIFVFVILVIINLVVITKGAGRVSEVSARFTLDAMPGKQMAIDADLNAGVLTAEEATTRRAEISREADFHGAMDGASKFVKGDAVAGVLILAINVIGGLTIGMLQHGLSIQESSELYILLSIGDGLVAQIPSLLLSIATAIIVTRVSSSQDMAEHIKGEVSMSRAWFPVAGVLLLIGLVPGMPTALFGGMGLAAGVAAYFFRKQEQTEGTEDEDDAKADVEDSNPNSLKITDVADLSAVTLLLSYPLLSMVDKDDGGPLARRIVTVRKEVSQALGFVLPSVRIRDDLGLTANEYRIKIGQTVVAEDKIYPDQKLALPSGTSRVKIEGIDVKEPSFRIDATWIQADREFEAEANGYIIIEPETVLATHLSQILYKYASELIGQDDVQELLDNLSKVVPQLVQSVVPKLMPLHNLTAVLRQILRERIPISDLRRILELISEMAGKNMSITETAEALRPHLVGLLIQQTTPLNTALPVVTLDSAFEHLLINAAKRSEGDQLLLDGSLAEQMVKSLVRINEEQGEADKKPFLVVSPQIRRKLSAFLRQHIADFPVLSFTELPDGRRVEIVATVSGEEQLAVE</sequence>
<name>A0A1Y0EGI3_9RHOB</name>
<dbReference type="PROSITE" id="PS00994">
    <property type="entry name" value="FHIPEP"/>
    <property type="match status" value="1"/>
</dbReference>
<dbReference type="InterPro" id="IPR042193">
    <property type="entry name" value="FHIPEP_3"/>
</dbReference>
<keyword evidence="7" id="KW-1005">Bacterial flagellum biogenesis</keyword>
<evidence type="ECO:0000256" key="2">
    <source>
        <dbReference type="ARBA" id="ARBA00008835"/>
    </source>
</evidence>
<keyword evidence="7" id="KW-0653">Protein transport</keyword>
<dbReference type="PIRSF" id="PIRSF005419">
    <property type="entry name" value="FlhA"/>
    <property type="match status" value="1"/>
</dbReference>
<proteinExistence type="inferred from homology"/>
<comment type="subcellular location">
    <subcellularLocation>
        <location evidence="1 7">Cell membrane</location>
        <topology evidence="1 7">Multi-pass membrane protein</topology>
    </subcellularLocation>
</comment>
<dbReference type="PRINTS" id="PR00949">
    <property type="entry name" value="TYPE3IMAPROT"/>
</dbReference>
<dbReference type="AlphaFoldDB" id="A0A1Y0EGI3"/>
<keyword evidence="9" id="KW-1185">Reference proteome</keyword>
<dbReference type="OrthoDB" id="9759185at2"/>
<dbReference type="Gene3D" id="3.40.50.12790">
    <property type="entry name" value="FHIPEP family, domain 4"/>
    <property type="match status" value="1"/>
</dbReference>
<dbReference type="GO" id="GO:0005886">
    <property type="term" value="C:plasma membrane"/>
    <property type="evidence" value="ECO:0007669"/>
    <property type="project" value="UniProtKB-SubCell"/>
</dbReference>
<keyword evidence="6 7" id="KW-0472">Membrane</keyword>
<dbReference type="NCBIfam" id="TIGR01398">
    <property type="entry name" value="FlhA"/>
    <property type="match status" value="1"/>
</dbReference>
<feature type="transmembrane region" description="Helical" evidence="7">
    <location>
        <begin position="239"/>
        <end position="266"/>
    </location>
</feature>
<keyword evidence="8" id="KW-0282">Flagellum</keyword>
<evidence type="ECO:0000256" key="3">
    <source>
        <dbReference type="ARBA" id="ARBA00022475"/>
    </source>
</evidence>
<reference evidence="8 9" key="1">
    <citation type="submission" date="2017-05" db="EMBL/GenBank/DDBJ databases">
        <title>Genome Sequence of Loktanella vestfoldensis Strain SMR4r Isolated from a Culture of the Diatom Skeletonema marinoi.</title>
        <authorList>
            <person name="Topel M."/>
            <person name="Pinder M.I.M."/>
            <person name="Johansson O.N."/>
            <person name="Kourtchenko O."/>
            <person name="Godhe A."/>
            <person name="Clarke A.K."/>
        </authorList>
    </citation>
    <scope>NUCLEOTIDE SEQUENCE [LARGE SCALE GENOMIC DNA]</scope>
    <source>
        <strain evidence="8 9">SMR4r</strain>
    </source>
</reference>
<evidence type="ECO:0000313" key="8">
    <source>
        <dbReference type="EMBL" id="ARU02704.1"/>
    </source>
</evidence>
<dbReference type="Pfam" id="PF00771">
    <property type="entry name" value="FHIPEP"/>
    <property type="match status" value="1"/>
</dbReference>
<organism evidence="8 9">
    <name type="scientific">Yoonia vestfoldensis</name>
    <dbReference type="NCBI Taxonomy" id="245188"/>
    <lineage>
        <taxon>Bacteria</taxon>
        <taxon>Pseudomonadati</taxon>
        <taxon>Pseudomonadota</taxon>
        <taxon>Alphaproteobacteria</taxon>
        <taxon>Rhodobacterales</taxon>
        <taxon>Paracoccaceae</taxon>
        <taxon>Yoonia</taxon>
    </lineage>
</organism>
<keyword evidence="4 7" id="KW-0812">Transmembrane</keyword>